<dbReference type="EMBL" id="VAWA01000003">
    <property type="protein sequence ID" value="TLP78982.1"/>
    <property type="molecule type" value="Genomic_DNA"/>
</dbReference>
<dbReference type="InterPro" id="IPR013113">
    <property type="entry name" value="SIP_FAD-bd"/>
</dbReference>
<dbReference type="PANTHER" id="PTHR30157:SF0">
    <property type="entry name" value="NADPH-DEPENDENT FERRIC-CHELATE REDUCTASE"/>
    <property type="match status" value="1"/>
</dbReference>
<dbReference type="PROSITE" id="PS51384">
    <property type="entry name" value="FAD_FR"/>
    <property type="match status" value="1"/>
</dbReference>
<dbReference type="GO" id="GO:0016491">
    <property type="term" value="F:oxidoreductase activity"/>
    <property type="evidence" value="ECO:0007669"/>
    <property type="project" value="InterPro"/>
</dbReference>
<dbReference type="InterPro" id="IPR039261">
    <property type="entry name" value="FNR_nucleotide-bd"/>
</dbReference>
<dbReference type="OrthoDB" id="3291337at2"/>
<dbReference type="Pfam" id="PF04954">
    <property type="entry name" value="SIP"/>
    <property type="match status" value="1"/>
</dbReference>
<comment type="caution">
    <text evidence="3">The sequence shown here is derived from an EMBL/GenBank/DDBJ whole genome shotgun (WGS) entry which is preliminary data.</text>
</comment>
<dbReference type="CDD" id="cd06193">
    <property type="entry name" value="siderophore_interacting"/>
    <property type="match status" value="1"/>
</dbReference>
<evidence type="ECO:0000256" key="1">
    <source>
        <dbReference type="SAM" id="MobiDB-lite"/>
    </source>
</evidence>
<feature type="compositionally biased region" description="Low complexity" evidence="1">
    <location>
        <begin position="250"/>
        <end position="259"/>
    </location>
</feature>
<accession>A0A5R9AJN0</accession>
<keyword evidence="4" id="KW-1185">Reference proteome</keyword>
<dbReference type="Proteomes" id="UP000306544">
    <property type="component" value="Unassembled WGS sequence"/>
</dbReference>
<organism evidence="3 4">
    <name type="scientific">Nesterenkonia sphaerica</name>
    <dbReference type="NCBI Taxonomy" id="1804988"/>
    <lineage>
        <taxon>Bacteria</taxon>
        <taxon>Bacillati</taxon>
        <taxon>Actinomycetota</taxon>
        <taxon>Actinomycetes</taxon>
        <taxon>Micrococcales</taxon>
        <taxon>Micrococcaceae</taxon>
        <taxon>Nesterenkonia</taxon>
    </lineage>
</organism>
<dbReference type="InterPro" id="IPR039374">
    <property type="entry name" value="SIP_fam"/>
</dbReference>
<evidence type="ECO:0000313" key="4">
    <source>
        <dbReference type="Proteomes" id="UP000306544"/>
    </source>
</evidence>
<dbReference type="SUPFAM" id="SSF63380">
    <property type="entry name" value="Riboflavin synthase domain-like"/>
    <property type="match status" value="1"/>
</dbReference>
<sequence>MHSAALPPTRAFLATVSRVTKLSPHYLRVTFAAPDLRNFGPAGAPESPPAWDQRIKLFLPRADGGVPDIGLFDDPPVPVTQWYNAWRQLDGNLRNPIRTYTARQIRTSAQELDVDFVIHADKTGASGPAATWALNAQPDDELVIIGPDRRAQHVDGGIDFTPGTARDLLLAGDETAVPAICSILETLPEEFHGEAFLEVPSHADILPLTTRSGVRIHWLPREGAPVGALLNSAVQAWGERRKSLLAARAAASAPGASPETAPPGAPQELPEVGEEAVLWETSAPEGFQEYAWLAGEAGAITGLRRHLVQELGLSRKQVSFMGYWKLGRPGA</sequence>
<feature type="domain" description="FAD-binding FR-type" evidence="2">
    <location>
        <begin position="9"/>
        <end position="154"/>
    </location>
</feature>
<evidence type="ECO:0000313" key="3">
    <source>
        <dbReference type="EMBL" id="TLP78982.1"/>
    </source>
</evidence>
<gene>
    <name evidence="3" type="ORF">FEF27_03775</name>
</gene>
<dbReference type="Gene3D" id="3.40.50.80">
    <property type="entry name" value="Nucleotide-binding domain of ferredoxin-NADP reductase (FNR) module"/>
    <property type="match status" value="1"/>
</dbReference>
<name>A0A5R9AJN0_9MICC</name>
<reference evidence="3 4" key="1">
    <citation type="submission" date="2019-05" db="EMBL/GenBank/DDBJ databases">
        <title>Nesterenkonia sp. GY239, isolated from the Southern Atlantic Ocean.</title>
        <authorList>
            <person name="Zhang G."/>
        </authorList>
    </citation>
    <scope>NUCLEOTIDE SEQUENCE [LARGE SCALE GENOMIC DNA]</scope>
    <source>
        <strain evidence="3 4">GY239</strain>
    </source>
</reference>
<dbReference type="InterPro" id="IPR017927">
    <property type="entry name" value="FAD-bd_FR_type"/>
</dbReference>
<dbReference type="InterPro" id="IPR017938">
    <property type="entry name" value="Riboflavin_synthase-like_b-brl"/>
</dbReference>
<evidence type="ECO:0000259" key="2">
    <source>
        <dbReference type="PROSITE" id="PS51384"/>
    </source>
</evidence>
<dbReference type="PANTHER" id="PTHR30157">
    <property type="entry name" value="FERRIC REDUCTASE, NADPH-DEPENDENT"/>
    <property type="match status" value="1"/>
</dbReference>
<dbReference type="InterPro" id="IPR007037">
    <property type="entry name" value="SIP_rossman_dom"/>
</dbReference>
<dbReference type="AlphaFoldDB" id="A0A5R9AJN0"/>
<dbReference type="RefSeq" id="WP_138169493.1">
    <property type="nucleotide sequence ID" value="NZ_VAWA01000003.1"/>
</dbReference>
<dbReference type="Gene3D" id="2.40.30.10">
    <property type="entry name" value="Translation factors"/>
    <property type="match status" value="1"/>
</dbReference>
<protein>
    <submittedName>
        <fullName evidence="3">Siderophore-interacting protein</fullName>
    </submittedName>
</protein>
<proteinExistence type="predicted"/>
<dbReference type="Pfam" id="PF08021">
    <property type="entry name" value="FAD_binding_9"/>
    <property type="match status" value="1"/>
</dbReference>
<feature type="region of interest" description="Disordered" evidence="1">
    <location>
        <begin position="250"/>
        <end position="269"/>
    </location>
</feature>